<evidence type="ECO:0000313" key="2">
    <source>
        <dbReference type="Proteomes" id="UP000001565"/>
    </source>
</evidence>
<reference evidence="1 2" key="1">
    <citation type="journal article" date="2007" name="Proc. Natl. Acad. Sci. U.S.A.">
        <title>The Orientia tsutsugamushi genome reveals massive proliferation of conjugative type IV secretion system and host-cell interaction genes.</title>
        <authorList>
            <person name="Cho N.-H."/>
            <person name="Kim H.-R."/>
            <person name="Lee J.-H."/>
            <person name="Kim S.-Y."/>
            <person name="Kim J."/>
            <person name="Cha S."/>
            <person name="Kim S.-Y."/>
            <person name="Darby A.C."/>
            <person name="Fuxelius H.-H."/>
            <person name="Yin J."/>
            <person name="Kim J.H."/>
            <person name="Kim J."/>
            <person name="Lee S.J."/>
            <person name="Koh Y.-S."/>
            <person name="Jang W.-J."/>
            <person name="Park K.-H."/>
            <person name="Andersson S.G.E."/>
            <person name="Choi M.-S."/>
            <person name="Kim I.-S."/>
        </authorList>
    </citation>
    <scope>NUCLEOTIDE SEQUENCE [LARGE SCALE GENOMIC DNA]</scope>
    <source>
        <strain evidence="1 2">Boryong</strain>
    </source>
</reference>
<evidence type="ECO:0000313" key="1">
    <source>
        <dbReference type="EMBL" id="CAM81211.1"/>
    </source>
</evidence>
<dbReference type="RefSeq" id="WP_011945160.1">
    <property type="nucleotide sequence ID" value="NC_009488.1"/>
</dbReference>
<gene>
    <name evidence="1" type="primary">rhp2</name>
    <name evidence="1" type="ordered locus">OTBS_2116</name>
</gene>
<proteinExistence type="predicted"/>
<sequence length="89" mass="10209">MQSVKKRKSCYDEHEDLYTRKRQYSNPELNSDHGTEVALDKLADSINVDCPTSVTISHLAGKSTYILSDTEESIYILSDIAWYSDYILE</sequence>
<name>A5CFL2_ORITB</name>
<dbReference type="eggNOG" id="COG5644">
    <property type="taxonomic scope" value="Bacteria"/>
</dbReference>
<dbReference type="AlphaFoldDB" id="A5CFL2"/>
<dbReference type="EMBL" id="AM494475">
    <property type="protein sequence ID" value="CAM81211.1"/>
    <property type="molecule type" value="Genomic_DNA"/>
</dbReference>
<dbReference type="HOGENOM" id="CLU_2451753_0_0_5"/>
<organism evidence="1 2">
    <name type="scientific">Orientia tsutsugamushi (strain Boryong)</name>
    <name type="common">Rickettsia tsutsugamushi</name>
    <dbReference type="NCBI Taxonomy" id="357244"/>
    <lineage>
        <taxon>Bacteria</taxon>
        <taxon>Pseudomonadati</taxon>
        <taxon>Pseudomonadota</taxon>
        <taxon>Alphaproteobacteria</taxon>
        <taxon>Rickettsiales</taxon>
        <taxon>Rickettsiaceae</taxon>
        <taxon>Rickettsieae</taxon>
        <taxon>Orientia</taxon>
    </lineage>
</organism>
<accession>A5CFL2</accession>
<dbReference type="KEGG" id="ots:OTBS_2116"/>
<protein>
    <submittedName>
        <fullName evidence="1">Uncharacterized protein</fullName>
    </submittedName>
</protein>
<dbReference type="Proteomes" id="UP000001565">
    <property type="component" value="Chromosome"/>
</dbReference>